<dbReference type="Gene3D" id="1.10.3450.10">
    <property type="entry name" value="TTHA0068-like"/>
    <property type="match status" value="1"/>
</dbReference>
<dbReference type="SUPFAM" id="SSF140663">
    <property type="entry name" value="TTHA0068-like"/>
    <property type="match status" value="1"/>
</dbReference>
<dbReference type="Pfam" id="PF03745">
    <property type="entry name" value="DUF309"/>
    <property type="match status" value="1"/>
</dbReference>
<evidence type="ECO:0000313" key="1">
    <source>
        <dbReference type="EMBL" id="AIF03083.1"/>
    </source>
</evidence>
<proteinExistence type="predicted"/>
<organism evidence="1">
    <name type="scientific">uncultured marine group II/III euryarchaeote KM3_161_B06</name>
    <dbReference type="NCBI Taxonomy" id="1457913"/>
    <lineage>
        <taxon>Archaea</taxon>
        <taxon>Methanobacteriati</taxon>
        <taxon>Methanobacteriota</taxon>
        <taxon>environmental samples</taxon>
    </lineage>
</organism>
<evidence type="ECO:0008006" key="2">
    <source>
        <dbReference type="Google" id="ProtNLM"/>
    </source>
</evidence>
<dbReference type="EMBL" id="KF900669">
    <property type="protein sequence ID" value="AIF03083.1"/>
    <property type="molecule type" value="Genomic_DNA"/>
</dbReference>
<sequence length="131" mass="15225">MEKCPLSEQEQKWLDGGISEFNTGRYWHAHEDWEEMWKSLKARDADQRYILGIQGLIQTTALMFQYERQKPRGIVNMWGKLTDKLGTPDSPLFENLWCVDIPKVLQDVLPFLTDATSDEPTWGLNPNTVLI</sequence>
<dbReference type="InterPro" id="IPR023203">
    <property type="entry name" value="TTHA0068_sf"/>
</dbReference>
<dbReference type="AlphaFoldDB" id="A0A075GMV5"/>
<reference evidence="1" key="1">
    <citation type="journal article" date="2014" name="Genome Biol. Evol.">
        <title>Pangenome evidence for extensive interdomain horizontal transfer affecting lineage core and shell genes in uncultured planktonic thaumarchaeota and euryarchaeota.</title>
        <authorList>
            <person name="Deschamps P."/>
            <person name="Zivanovic Y."/>
            <person name="Moreira D."/>
            <person name="Rodriguez-Valera F."/>
            <person name="Lopez-Garcia P."/>
        </authorList>
    </citation>
    <scope>NUCLEOTIDE SEQUENCE</scope>
</reference>
<accession>A0A075GMV5</accession>
<protein>
    <recommendedName>
        <fullName evidence="2">DUF309 domain-containing protein</fullName>
    </recommendedName>
</protein>
<dbReference type="InterPro" id="IPR005500">
    <property type="entry name" value="DUF309"/>
</dbReference>
<name>A0A075GMV5_9EURY</name>